<feature type="active site" evidence="8">
    <location>
        <position position="418"/>
    </location>
</feature>
<dbReference type="EC" id="3.2.1.4" evidence="9"/>
<name>A0A8J5K4X6_HOMAM</name>
<dbReference type="AlphaFoldDB" id="A0A8J5K4X6"/>
<evidence type="ECO:0000256" key="3">
    <source>
        <dbReference type="ARBA" id="ARBA00022801"/>
    </source>
</evidence>
<keyword evidence="5 8" id="KW-0119">Carbohydrate metabolism</keyword>
<sequence>MDASFTTPAPMGNPCDETGMKPFDYSQVLCMSYVFYEAQRSGPLPVDQRVTWRGDSALDDGSDNGEDLTGGYYDAGDHVKFGFPMAYTATVLAWGLIDFADGHETAGQMEYGKAALKWATDYFLKAHTAKDEFYGQVGNGGIDHAYWGRPEDMTMKRPSYKIDDAHPGTELAAETAAALAAASMVFSMLDVAKELYDFGDKFRLTYDKSITDATSYYHSWSGYGDELCWAALWLARATGDDEYLTRARGHWDEFDLGSGEVKQFSWDDKRPGVFSLFWTLDGSSDYSDPLKTYLDWLKNGALYTPEGLVYLDDWGSNRHAANVAFISLYAAKNGMDTEANQKWAREQIGQLLGANSRYHRSFVVGFGEDPPERPHHRSSSCPNPPADCSGALGNPGPNPHVLYGALVGGPAQSGAYEDNREDYQHNEVACDYNAAFTGALAALVEINMTGVLVKTCLLGALAFTLLHSAEAQCEHVEVTQQFPGKYQADFVAIAPTDIEALDLDLTFNIPVDQIEYFAGGATKKDDYTFNLFSQNVKAKEGEQVKASFMVHYSHHMPFVIHEVINGVEICDTTATTPAPMPNPCAETGMMPYDYSQLLCMSFVFYEAQRSGPLPVDQRVTWRGDSALDDGSDNSEDLTGGYYDAGDHVKFGFPMAFTATMLAWGLIDFKDGYEAAETRDPGVSPTGQMEYGEAALKWATDYFLKAHTAKDEFYGQVGAGGPDHSYWGRPEDMTMDRPSFKIDEPHAGTELAAETAAALAGASMVFNESDPTYAATMLNVAKELYDFADNFRETYDNSIPDAKDYYHSWSGYGDELVWGALWLARATGDDAYLDRARDRWNEFDLLAEDVKQFSWDDKRAGVFELFILLDGSEEFSTQLLKYLDFLKNKADYTPEGLVFLDQWGSNRHAANVAFITLWAAKNGIDKEANVEWARGQVGQLLGDNSRYEMSFVVGYGEKYPERPHHRSSSCPTPPETCDGALTNPDPNPHVLYGALVGGPAASGDYTDSRQDFQHNEVACDYNAAYTGALAALIEISLDTIN</sequence>
<dbReference type="Gene3D" id="1.50.10.10">
    <property type="match status" value="2"/>
</dbReference>
<evidence type="ECO:0000256" key="4">
    <source>
        <dbReference type="ARBA" id="ARBA00023001"/>
    </source>
</evidence>
<reference evidence="12" key="1">
    <citation type="journal article" date="2021" name="Sci. Adv.">
        <title>The American lobster genome reveals insights on longevity, neural, and immune adaptations.</title>
        <authorList>
            <person name="Polinski J.M."/>
            <person name="Zimin A.V."/>
            <person name="Clark K.F."/>
            <person name="Kohn A.B."/>
            <person name="Sadowski N."/>
            <person name="Timp W."/>
            <person name="Ptitsyn A."/>
            <person name="Khanna P."/>
            <person name="Romanova D.Y."/>
            <person name="Williams P."/>
            <person name="Greenwood S.J."/>
            <person name="Moroz L.L."/>
            <person name="Walt D.R."/>
            <person name="Bodnar A.G."/>
        </authorList>
    </citation>
    <scope>NUCLEOTIDE SEQUENCE</scope>
    <source>
        <strain evidence="12">GMGI-L3</strain>
    </source>
</reference>
<evidence type="ECO:0000259" key="11">
    <source>
        <dbReference type="Pfam" id="PF00759"/>
    </source>
</evidence>
<evidence type="ECO:0000256" key="6">
    <source>
        <dbReference type="ARBA" id="ARBA00023295"/>
    </source>
</evidence>
<dbReference type="Pfam" id="PF00759">
    <property type="entry name" value="Glyco_hydro_9"/>
    <property type="match status" value="2"/>
</dbReference>
<keyword evidence="3 8" id="KW-0378">Hydrolase</keyword>
<evidence type="ECO:0000256" key="7">
    <source>
        <dbReference type="ARBA" id="ARBA00023326"/>
    </source>
</evidence>
<evidence type="ECO:0000256" key="8">
    <source>
        <dbReference type="PROSITE-ProRule" id="PRU10060"/>
    </source>
</evidence>
<protein>
    <recommendedName>
        <fullName evidence="9">Endoglucanase</fullName>
        <ecNumber evidence="9">3.2.1.4</ecNumber>
    </recommendedName>
</protein>
<organism evidence="12 13">
    <name type="scientific">Homarus americanus</name>
    <name type="common">American lobster</name>
    <dbReference type="NCBI Taxonomy" id="6706"/>
    <lineage>
        <taxon>Eukaryota</taxon>
        <taxon>Metazoa</taxon>
        <taxon>Ecdysozoa</taxon>
        <taxon>Arthropoda</taxon>
        <taxon>Crustacea</taxon>
        <taxon>Multicrustacea</taxon>
        <taxon>Malacostraca</taxon>
        <taxon>Eumalacostraca</taxon>
        <taxon>Eucarida</taxon>
        <taxon>Decapoda</taxon>
        <taxon>Pleocyemata</taxon>
        <taxon>Astacidea</taxon>
        <taxon>Nephropoidea</taxon>
        <taxon>Nephropidae</taxon>
        <taxon>Homarus</taxon>
    </lineage>
</organism>
<dbReference type="GO" id="GO:0008810">
    <property type="term" value="F:cellulase activity"/>
    <property type="evidence" value="ECO:0007669"/>
    <property type="project" value="UniProtKB-EC"/>
</dbReference>
<dbReference type="InterPro" id="IPR008928">
    <property type="entry name" value="6-hairpin_glycosidase_sf"/>
</dbReference>
<feature type="active site" evidence="8">
    <location>
        <position position="1006"/>
    </location>
</feature>
<evidence type="ECO:0000256" key="10">
    <source>
        <dbReference type="SAM" id="MobiDB-lite"/>
    </source>
</evidence>
<evidence type="ECO:0000256" key="5">
    <source>
        <dbReference type="ARBA" id="ARBA00023277"/>
    </source>
</evidence>
<feature type="region of interest" description="Disordered" evidence="10">
    <location>
        <begin position="369"/>
        <end position="393"/>
    </location>
</feature>
<evidence type="ECO:0000256" key="9">
    <source>
        <dbReference type="RuleBase" id="RU361166"/>
    </source>
</evidence>
<dbReference type="SUPFAM" id="SSF48208">
    <property type="entry name" value="Six-hairpin glycosidases"/>
    <property type="match status" value="2"/>
</dbReference>
<feature type="domain" description="Glycoside hydrolase family 9" evidence="11">
    <location>
        <begin position="594"/>
        <end position="1028"/>
    </location>
</feature>
<proteinExistence type="inferred from homology"/>
<dbReference type="InterPro" id="IPR033126">
    <property type="entry name" value="Glyco_hydro_9_Asp/Glu_AS"/>
</dbReference>
<dbReference type="PANTHER" id="PTHR22298">
    <property type="entry name" value="ENDO-1,4-BETA-GLUCANASE"/>
    <property type="match status" value="1"/>
</dbReference>
<feature type="active site" evidence="8">
    <location>
        <position position="427"/>
    </location>
</feature>
<dbReference type="GO" id="GO:0030245">
    <property type="term" value="P:cellulose catabolic process"/>
    <property type="evidence" value="ECO:0007669"/>
    <property type="project" value="UniProtKB-KW"/>
</dbReference>
<dbReference type="Proteomes" id="UP000747542">
    <property type="component" value="Unassembled WGS sequence"/>
</dbReference>
<dbReference type="PROSITE" id="PS00698">
    <property type="entry name" value="GH9_3"/>
    <property type="match status" value="2"/>
</dbReference>
<gene>
    <name evidence="12" type="primary">celD-L13</name>
    <name evidence="12" type="ORF">Hamer_G020625</name>
</gene>
<dbReference type="EMBL" id="JAHLQT010014925">
    <property type="protein sequence ID" value="KAG7169950.1"/>
    <property type="molecule type" value="Genomic_DNA"/>
</dbReference>
<evidence type="ECO:0000313" key="13">
    <source>
        <dbReference type="Proteomes" id="UP000747542"/>
    </source>
</evidence>
<dbReference type="InterPro" id="IPR001701">
    <property type="entry name" value="Glyco_hydro_9"/>
</dbReference>
<evidence type="ECO:0000313" key="12">
    <source>
        <dbReference type="EMBL" id="KAG7169950.1"/>
    </source>
</evidence>
<keyword evidence="13" id="KW-1185">Reference proteome</keyword>
<comment type="similarity">
    <text evidence="2 8 9">Belongs to the glycosyl hydrolase 9 (cellulase E) family.</text>
</comment>
<comment type="catalytic activity">
    <reaction evidence="1 9">
        <text>Endohydrolysis of (1-&gt;4)-beta-D-glucosidic linkages in cellulose, lichenin and cereal beta-D-glucans.</text>
        <dbReference type="EC" id="3.2.1.4"/>
    </reaction>
</comment>
<accession>A0A8J5K4X6</accession>
<keyword evidence="7 8" id="KW-0624">Polysaccharide degradation</keyword>
<comment type="caution">
    <text evidence="12">The sequence shown here is derived from an EMBL/GenBank/DDBJ whole genome shotgun (WGS) entry which is preliminary data.</text>
</comment>
<keyword evidence="6 8" id="KW-0326">Glycosidase</keyword>
<keyword evidence="4 9" id="KW-0136">Cellulose degradation</keyword>
<feature type="active site" evidence="8">
    <location>
        <position position="1015"/>
    </location>
</feature>
<evidence type="ECO:0000256" key="2">
    <source>
        <dbReference type="ARBA" id="ARBA00007072"/>
    </source>
</evidence>
<evidence type="ECO:0000256" key="1">
    <source>
        <dbReference type="ARBA" id="ARBA00000966"/>
    </source>
</evidence>
<dbReference type="InterPro" id="IPR012341">
    <property type="entry name" value="6hp_glycosidase-like_sf"/>
</dbReference>
<feature type="domain" description="Glycoside hydrolase family 9" evidence="11">
    <location>
        <begin position="25"/>
        <end position="440"/>
    </location>
</feature>